<evidence type="ECO:0000313" key="5">
    <source>
        <dbReference type="EMBL" id="KER23084.1"/>
    </source>
</evidence>
<feature type="domain" description="Kri1-like C-terminal" evidence="4">
    <location>
        <begin position="601"/>
        <end position="691"/>
    </location>
</feature>
<dbReference type="Pfam" id="PF12936">
    <property type="entry name" value="Kri1_C"/>
    <property type="match status" value="1"/>
</dbReference>
<evidence type="ECO:0000256" key="3">
    <source>
        <dbReference type="SAM" id="MobiDB-lite"/>
    </source>
</evidence>
<feature type="compositionally biased region" description="Acidic residues" evidence="3">
    <location>
        <begin position="106"/>
        <end position="116"/>
    </location>
</feature>
<dbReference type="PANTHER" id="PTHR14490">
    <property type="entry name" value="ZINC FINGER, ZZ TYPE"/>
    <property type="match status" value="1"/>
</dbReference>
<dbReference type="Pfam" id="PF05178">
    <property type="entry name" value="Kri1"/>
    <property type="match status" value="1"/>
</dbReference>
<dbReference type="EMBL" id="KL596865">
    <property type="protein sequence ID" value="KER23084.1"/>
    <property type="molecule type" value="Genomic_DNA"/>
</dbReference>
<evidence type="ECO:0000256" key="2">
    <source>
        <dbReference type="ARBA" id="ARBA00017294"/>
    </source>
</evidence>
<feature type="region of interest" description="Disordered" evidence="3">
    <location>
        <begin position="211"/>
        <end position="258"/>
    </location>
</feature>
<dbReference type="GO" id="GO:0030686">
    <property type="term" value="C:90S preribosome"/>
    <property type="evidence" value="ECO:0007669"/>
    <property type="project" value="TreeGrafter"/>
</dbReference>
<dbReference type="OrthoDB" id="6129702at2759"/>
<dbReference type="InterPro" id="IPR018034">
    <property type="entry name" value="Kri1"/>
</dbReference>
<dbReference type="PANTHER" id="PTHR14490:SF5">
    <property type="entry name" value="PROTEIN KRI1 HOMOLOG"/>
    <property type="match status" value="1"/>
</dbReference>
<dbReference type="InterPro" id="IPR024626">
    <property type="entry name" value="Kri1-like_C"/>
</dbReference>
<feature type="compositionally biased region" description="Basic and acidic residues" evidence="3">
    <location>
        <begin position="16"/>
        <end position="34"/>
    </location>
</feature>
<dbReference type="GO" id="GO:0005730">
    <property type="term" value="C:nucleolus"/>
    <property type="evidence" value="ECO:0007669"/>
    <property type="project" value="TreeGrafter"/>
</dbReference>
<proteinExistence type="inferred from homology"/>
<sequence length="810" mass="93495">MQFTINKEYAKAYNEFRKKEELQKLKDRHGDIKLSNKRKHSAKDVSKETDDERSEEDESMESSSDSDDEEESSTEEREHEDFLRLYDALCRNDPALDDPSKKWFHDEDEDEVEEEQSNGSAAEGPSKTVSAPAAGKTKHQRKSKDHRPVTLRDHERQFLLEHGGVEDEAVAADADRIAKLESDDVLNKLSHSEADASKAKFLEASEAALRQTEELSDNEDTPRKQSRQLGFLRRRKLPETEDHAKPSIDTENLRFTDGSGNNESEAFLRDFIVNQRWKRRQEQRLPTYSEVLRNADLGEKDDEDNVVGDESPSTVFNRLNDDNILDEDDDFLVRVRDFEREKQTSGATILSLKTQVPKHRFEEEDKEYLKSYPRKITTSLHQSTTHEGRSVRSMKREARRARKLEQKQAKLAELARLRRLKLALLADKIERIKRSCGSGSDLLACDLEKLKEQAVVGENEAEVDIGETALDLAEHLDEDWDPEKHDRLVERMFNDSYYQAAENDAELPRFSDASDLDSDHVFEDGVVEDAEPSQKKRKKREQHASTSSLGPMYNDPHMEEKEIEDGDVTEKRLRRRLRGKARLRRALKRQKAPYDPAVDEDYEHYLDKHYKLTCEDVIPGPNPDEDLFCRFSYRQVTPNDYGLTTEEVLTATTGELNSWVPINRVTAYRTEEEEQRDLRVYHSNKKLEKKARVIASLCNPDAHWWPDGNPSASNKLSKKRKRSKKKRARDAARAQLDETTEKPVANGSTFEPNESEHDSNVKRQKVKRSRKLKGVTISQSRLAACNITPKDVYRLMKRSKDENSHNPTAC</sequence>
<feature type="region of interest" description="Disordered" evidence="3">
    <location>
        <begin position="526"/>
        <end position="567"/>
    </location>
</feature>
<evidence type="ECO:0000313" key="6">
    <source>
        <dbReference type="Proteomes" id="UP000054324"/>
    </source>
</evidence>
<feature type="region of interest" description="Disordered" evidence="3">
    <location>
        <begin position="16"/>
        <end position="81"/>
    </location>
</feature>
<protein>
    <recommendedName>
        <fullName evidence="2">Protein KRI1 homolog</fullName>
    </recommendedName>
</protein>
<keyword evidence="6" id="KW-1185">Reference proteome</keyword>
<dbReference type="CTD" id="20328877"/>
<dbReference type="GO" id="GO:0000447">
    <property type="term" value="P:endonucleolytic cleavage in ITS1 to separate SSU-rRNA from 5.8S rRNA and LSU-rRNA from tricistronic rRNA transcript (SSU-rRNA, 5.8S rRNA, LSU-rRNA)"/>
    <property type="evidence" value="ECO:0007669"/>
    <property type="project" value="TreeGrafter"/>
</dbReference>
<dbReference type="RefSeq" id="XP_009173167.1">
    <property type="nucleotide sequence ID" value="XM_009174903.1"/>
</dbReference>
<feature type="compositionally biased region" description="Basic residues" evidence="3">
    <location>
        <begin position="762"/>
        <end position="773"/>
    </location>
</feature>
<feature type="compositionally biased region" description="Basic and acidic residues" evidence="3">
    <location>
        <begin position="237"/>
        <end position="254"/>
    </location>
</feature>
<reference evidence="5 6" key="1">
    <citation type="submission" date="2013-11" db="EMBL/GenBank/DDBJ databases">
        <title>Opisthorchis viverrini - life in the bile duct.</title>
        <authorList>
            <person name="Young N.D."/>
            <person name="Nagarajan N."/>
            <person name="Lin S.J."/>
            <person name="Korhonen P.K."/>
            <person name="Jex A.R."/>
            <person name="Hall R.S."/>
            <person name="Safavi-Hemami H."/>
            <person name="Kaewkong W."/>
            <person name="Bertrand D."/>
            <person name="Gao S."/>
            <person name="Seet Q."/>
            <person name="Wongkham S."/>
            <person name="Teh B.T."/>
            <person name="Wongkham C."/>
            <person name="Intapan P.M."/>
            <person name="Maleewong W."/>
            <person name="Yang X."/>
            <person name="Hu M."/>
            <person name="Wang Z."/>
            <person name="Hofmann A."/>
            <person name="Sternberg P.W."/>
            <person name="Tan P."/>
            <person name="Wang J."/>
            <person name="Gasser R.B."/>
        </authorList>
    </citation>
    <scope>NUCLEOTIDE SEQUENCE [LARGE SCALE GENOMIC DNA]</scope>
</reference>
<feature type="region of interest" description="Disordered" evidence="3">
    <location>
        <begin position="96"/>
        <end position="169"/>
    </location>
</feature>
<feature type="compositionally biased region" description="Basic residues" evidence="3">
    <location>
        <begin position="136"/>
        <end position="145"/>
    </location>
</feature>
<dbReference type="GeneID" id="20328877"/>
<name>A0A075A6L5_OPIVI</name>
<feature type="region of interest" description="Disordered" evidence="3">
    <location>
        <begin position="300"/>
        <end position="320"/>
    </location>
</feature>
<gene>
    <name evidence="5" type="ORF">T265_14711</name>
</gene>
<dbReference type="Proteomes" id="UP000054324">
    <property type="component" value="Unassembled WGS sequence"/>
</dbReference>
<feature type="compositionally biased region" description="Basic and acidic residues" evidence="3">
    <location>
        <begin position="729"/>
        <end position="741"/>
    </location>
</feature>
<dbReference type="AlphaFoldDB" id="A0A075A6L5"/>
<evidence type="ECO:0000256" key="1">
    <source>
        <dbReference type="ARBA" id="ARBA00007473"/>
    </source>
</evidence>
<evidence type="ECO:0000259" key="4">
    <source>
        <dbReference type="Pfam" id="PF12936"/>
    </source>
</evidence>
<accession>A0A075A6L5</accession>
<dbReference type="KEGG" id="ovi:T265_14711"/>
<feature type="compositionally biased region" description="Basic and acidic residues" evidence="3">
    <location>
        <begin position="146"/>
        <end position="165"/>
    </location>
</feature>
<organism evidence="5 6">
    <name type="scientific">Opisthorchis viverrini</name>
    <name type="common">Southeast Asian liver fluke</name>
    <dbReference type="NCBI Taxonomy" id="6198"/>
    <lineage>
        <taxon>Eukaryota</taxon>
        <taxon>Metazoa</taxon>
        <taxon>Spiralia</taxon>
        <taxon>Lophotrochozoa</taxon>
        <taxon>Platyhelminthes</taxon>
        <taxon>Trematoda</taxon>
        <taxon>Digenea</taxon>
        <taxon>Opisthorchiida</taxon>
        <taxon>Opisthorchiata</taxon>
        <taxon>Opisthorchiidae</taxon>
        <taxon>Opisthorchis</taxon>
    </lineage>
</organism>
<dbReference type="STRING" id="6198.A0A075A6L5"/>
<feature type="region of interest" description="Disordered" evidence="3">
    <location>
        <begin position="704"/>
        <end position="777"/>
    </location>
</feature>
<feature type="compositionally biased region" description="Acidic residues" evidence="3">
    <location>
        <begin position="51"/>
        <end position="73"/>
    </location>
</feature>
<comment type="similarity">
    <text evidence="1">Belongs to the KRI1 family.</text>
</comment>
<feature type="compositionally biased region" description="Basic residues" evidence="3">
    <location>
        <begin position="716"/>
        <end position="728"/>
    </location>
</feature>